<evidence type="ECO:0000313" key="2">
    <source>
        <dbReference type="Proteomes" id="UP000509448"/>
    </source>
</evidence>
<dbReference type="OrthoDB" id="25002at2157"/>
<accession>A0A4P2VD30</accession>
<dbReference type="Pfam" id="PF04465">
    <property type="entry name" value="DUF499"/>
    <property type="match status" value="1"/>
</dbReference>
<dbReference type="KEGG" id="ccai:NAS2_1055"/>
<keyword evidence="2" id="KW-1185">Reference proteome</keyword>
<proteinExistence type="predicted"/>
<protein>
    <submittedName>
        <fullName evidence="1">Predicted ATPase</fullName>
    </submittedName>
</protein>
<dbReference type="EMBL" id="AP018732">
    <property type="protein sequence ID" value="BBE42444.1"/>
    <property type="molecule type" value="Genomic_DNA"/>
</dbReference>
<organism evidence="1 2">
    <name type="scientific">Conexivisphaera calida</name>
    <dbReference type="NCBI Taxonomy" id="1874277"/>
    <lineage>
        <taxon>Archaea</taxon>
        <taxon>Nitrososphaerota</taxon>
        <taxon>Conexivisphaeria</taxon>
        <taxon>Conexivisphaerales</taxon>
        <taxon>Conexivisphaeraceae</taxon>
        <taxon>Conexivisphaera</taxon>
    </lineage>
</organism>
<reference evidence="1 2" key="1">
    <citation type="journal article" date="2019" name="ISME J.">
        <title>Isolation and characterization of a thermophilic sulfur- and iron-reducing thaumarchaeote from a terrestrial acidic hot spring.</title>
        <authorList>
            <person name="Kato S."/>
            <person name="Itoh T."/>
            <person name="Yuki M."/>
            <person name="Nagamori M."/>
            <person name="Ohnishi M."/>
            <person name="Uematsu K."/>
            <person name="Suzuki K."/>
            <person name="Takashina T."/>
            <person name="Ohkuma M."/>
        </authorList>
    </citation>
    <scope>NUCLEOTIDE SEQUENCE [LARGE SCALE GENOMIC DNA]</scope>
    <source>
        <strain evidence="1 2">NAS-02</strain>
    </source>
</reference>
<sequence length="988" mass="109962">MTGLRSFHEVLRLAPDVERGELRFEDLGIEFSHVIRKVAPTYYLNSSDFLNRTYPTAFIKDLLADAIRRTRGEGGEGVKIIASGFGGGKTHALLVLYHAFMLGDVSRIDWISGLLRERKIDPSSRLMAKVVAVDGKLLMHGEFPRTIWGEIGKQLGKRGLVEAFDSEFKSPSESELAELLEDEAPLVILIDEVGEHLRLIMGEEREERERRFSQVAAFFRNLSAALRRTDLLVVTLPDQSAPYDQEVFAQLGAIENILGRKNVEEAPVKKEEVPEVIKRRLFSDFPRDIKSAAHEAATAFNNYYRSRASHFPAKVLEPNYLDRLVEHYPIHPELIDILYDRISTIPSFQKTRGMLALMARTLKSIYNERPKDAQYLMPYHVPLNDEEVRSMLTQRIGREGMAVVAETDVEGKARARGREALAVARSLFLYSIIGAQDMRTAAPTVQELTLSSTTPEITDPGVMEGYIRDLRDELWYIKDDGAGRYWLSTEPNVNKMVDEEAKAVGSEEAEDLLRDRLEKGMCRAIRRKLGFFDCSVWETPQDDGKFAVHALRPGVDAGEVLRGMRYRNTKVLLAPDGSQFNAAAGSARYARACEHLKGRSEFKEHANRLDELRERHIGSMLASLVKAYSVVYYPHPGPDGARSVELEVRPEGKEADWDRVADELRRELERNGKLVDRITSDYLRDAYLRGRLGARHELSLQDLLNDVRMDADLPFINDASILEEPLRELVEEGKVVLLTVGGAYVVGRGVVGEEGMRVLNRAEALSSSSEELRKKLGEFRSKYTLISQGISLDNISRILEVGEEVVGDLRAYLETLAGLVAAADSARGQRTVEVAREGPGQASALPSEKMVSSPADFTPGVLVSMRLEGRDFVNLISALSQLSALLGLAGGSTEVSARFECGKGAVKIRVDASANAGAVEDADKVLRDLKGAVEALRKSGDCTVSATVEVRDLNKPVDPAGADRARRSMDALKDAVKFELRVRQDGRR</sequence>
<evidence type="ECO:0000313" key="1">
    <source>
        <dbReference type="EMBL" id="BBE42444.1"/>
    </source>
</evidence>
<dbReference type="GeneID" id="55584866"/>
<gene>
    <name evidence="1" type="ORF">NAS2_1055</name>
</gene>
<dbReference type="RefSeq" id="WP_174448675.1">
    <property type="nucleotide sequence ID" value="NZ_AP018732.1"/>
</dbReference>
<name>A0A4P2VD30_9ARCH</name>
<dbReference type="Proteomes" id="UP000509448">
    <property type="component" value="Chromosome"/>
</dbReference>
<dbReference type="AlphaFoldDB" id="A0A4P2VD30"/>
<dbReference type="InterPro" id="IPR007555">
    <property type="entry name" value="DUF499"/>
</dbReference>